<organism evidence="3 4">
    <name type="scientific">Rhodococcus ruber</name>
    <dbReference type="NCBI Taxonomy" id="1830"/>
    <lineage>
        <taxon>Bacteria</taxon>
        <taxon>Bacillati</taxon>
        <taxon>Actinomycetota</taxon>
        <taxon>Actinomycetes</taxon>
        <taxon>Mycobacteriales</taxon>
        <taxon>Nocardiaceae</taxon>
        <taxon>Rhodococcus</taxon>
    </lineage>
</organism>
<name>A0A098BGC5_9NOCA</name>
<dbReference type="EMBL" id="CCSD01000032">
    <property type="protein sequence ID" value="CDZ87280.1"/>
    <property type="molecule type" value="Genomic_DNA"/>
</dbReference>
<sequence length="232" mass="24183">MSTKRTGRTNIGSASTARTKDRGRAAGTKSRTSTPRTTPPASGAAGTTTSAPGAAGFSAVLKDVLGSVPEAERESFVLGVVGDEGEGLDAGLWGRGPSPAERRHAALENLRRQYRARRAVVAESLTRPEAAELLEVSEQAVLDRLKAGDLIGVKKGREWRLPSWQFDADAEQGFVPGLAQVSRVFPGGAVSLTEWALNVNPDLDGATPAEALAAGRIDDVVRAAEAGTAAAW</sequence>
<dbReference type="eggNOG" id="ENOG5031I58">
    <property type="taxonomic scope" value="Bacteria"/>
</dbReference>
<feature type="compositionally biased region" description="Polar residues" evidence="1">
    <location>
        <begin position="1"/>
        <end position="17"/>
    </location>
</feature>
<gene>
    <name evidence="3" type="ORF">RHRU231_230108</name>
</gene>
<reference evidence="3 4" key="1">
    <citation type="journal article" date="2014" name="Genome Announc.">
        <title>Draft Genome Sequence of Propane- and Butane-Oxidizing Actinobacterium Rhodococcus ruber IEGM 231.</title>
        <authorList>
            <person name="Ivshina I.B."/>
            <person name="Kuyukina M.S."/>
            <person name="Krivoruchko A.V."/>
            <person name="Barbe V."/>
            <person name="Fischer C."/>
        </authorList>
    </citation>
    <scope>NUCLEOTIDE SEQUENCE [LARGE SCALE GENOMIC DNA]</scope>
</reference>
<evidence type="ECO:0000313" key="3">
    <source>
        <dbReference type="EMBL" id="CDZ87280.1"/>
    </source>
</evidence>
<evidence type="ECO:0000313" key="4">
    <source>
        <dbReference type="Proteomes" id="UP000042997"/>
    </source>
</evidence>
<protein>
    <recommendedName>
        <fullName evidence="2">Helix-turn-helix domain-containing protein</fullName>
    </recommendedName>
</protein>
<dbReference type="AlphaFoldDB" id="A0A098BGC5"/>
<proteinExistence type="predicted"/>
<feature type="region of interest" description="Disordered" evidence="1">
    <location>
        <begin position="1"/>
        <end position="53"/>
    </location>
</feature>
<evidence type="ECO:0000256" key="1">
    <source>
        <dbReference type="SAM" id="MobiDB-lite"/>
    </source>
</evidence>
<dbReference type="InterPro" id="IPR041657">
    <property type="entry name" value="HTH_17"/>
</dbReference>
<accession>A0A098BGC5</accession>
<evidence type="ECO:0000259" key="2">
    <source>
        <dbReference type="Pfam" id="PF12728"/>
    </source>
</evidence>
<feature type="compositionally biased region" description="Low complexity" evidence="1">
    <location>
        <begin position="30"/>
        <end position="53"/>
    </location>
</feature>
<feature type="domain" description="Helix-turn-helix" evidence="2">
    <location>
        <begin position="125"/>
        <end position="168"/>
    </location>
</feature>
<dbReference type="Pfam" id="PF12728">
    <property type="entry name" value="HTH_17"/>
    <property type="match status" value="1"/>
</dbReference>
<dbReference type="Proteomes" id="UP000042997">
    <property type="component" value="Unassembled WGS sequence"/>
</dbReference>